<keyword evidence="4" id="KW-0963">Cytoplasm</keyword>
<dbReference type="EC" id="2.7.4.2" evidence="3"/>
<comment type="pathway">
    <text evidence="2">Isoprenoid biosynthesis; isopentenyl diphosphate biosynthesis via mevalonate pathway; isopentenyl diphosphate from (R)-mevalonate: step 2/3.</text>
</comment>
<dbReference type="PIRSF" id="PIRSF036639">
    <property type="entry name" value="PMK_anim"/>
    <property type="match status" value="1"/>
</dbReference>
<keyword evidence="22" id="KW-1185">Reference proteome</keyword>
<feature type="binding site" evidence="20">
    <location>
        <position position="178"/>
    </location>
    <ligand>
        <name>ATP</name>
        <dbReference type="ChEBI" id="CHEBI:30616"/>
    </ligand>
</feature>
<dbReference type="Gene3D" id="3.40.50.300">
    <property type="entry name" value="P-loop containing nucleotide triphosphate hydrolases"/>
    <property type="match status" value="1"/>
</dbReference>
<evidence type="ECO:0000256" key="10">
    <source>
        <dbReference type="ARBA" id="ARBA00022778"/>
    </source>
</evidence>
<protein>
    <recommendedName>
        <fullName evidence="17">Phosphomevalonate kinase</fullName>
        <ecNumber evidence="3">2.7.4.2</ecNumber>
    </recommendedName>
</protein>
<evidence type="ECO:0000256" key="13">
    <source>
        <dbReference type="ARBA" id="ARBA00023011"/>
    </source>
</evidence>
<evidence type="ECO:0000256" key="6">
    <source>
        <dbReference type="ARBA" id="ARBA00022548"/>
    </source>
</evidence>
<dbReference type="Pfam" id="PF04275">
    <property type="entry name" value="P-mevalo_kinase"/>
    <property type="match status" value="1"/>
</dbReference>
<reference evidence="21 22" key="1">
    <citation type="submission" date="2020-06" db="EMBL/GenBank/DDBJ databases">
        <authorList>
            <consortium name="Wellcome Sanger Institute Data Sharing"/>
        </authorList>
    </citation>
    <scope>NUCLEOTIDE SEQUENCE [LARGE SCALE GENOMIC DNA]</scope>
</reference>
<evidence type="ECO:0000313" key="21">
    <source>
        <dbReference type="Ensembl" id="ENSDCDP00010026077.1"/>
    </source>
</evidence>
<evidence type="ECO:0000256" key="1">
    <source>
        <dbReference type="ARBA" id="ARBA00004514"/>
    </source>
</evidence>
<dbReference type="PANTHER" id="PTHR13101">
    <property type="entry name" value="PHOSPHOMEVALONATE KINASE"/>
    <property type="match status" value="1"/>
</dbReference>
<evidence type="ECO:0000256" key="2">
    <source>
        <dbReference type="ARBA" id="ARBA00005017"/>
    </source>
</evidence>
<name>A0AAY4BZK8_9TELE</name>
<accession>A0AAY4BZK8</accession>
<evidence type="ECO:0000256" key="3">
    <source>
        <dbReference type="ARBA" id="ARBA00012958"/>
    </source>
</evidence>
<dbReference type="GeneID" id="114790899"/>
<evidence type="ECO:0000256" key="17">
    <source>
        <dbReference type="ARBA" id="ARBA00034549"/>
    </source>
</evidence>
<feature type="binding site" evidence="20">
    <location>
        <begin position="15"/>
        <end position="21"/>
    </location>
    <ligand>
        <name>ATP</name>
        <dbReference type="ChEBI" id="CHEBI:30616"/>
    </ligand>
</feature>
<comment type="catalytic activity">
    <reaction evidence="18">
        <text>(R)-5-phosphomevalonate + ATP = (R)-5-diphosphomevalonate + ADP</text>
        <dbReference type="Rhea" id="RHEA:16341"/>
        <dbReference type="ChEBI" id="CHEBI:30616"/>
        <dbReference type="ChEBI" id="CHEBI:57557"/>
        <dbReference type="ChEBI" id="CHEBI:58146"/>
        <dbReference type="ChEBI" id="CHEBI:456216"/>
        <dbReference type="EC" id="2.7.4.2"/>
    </reaction>
    <physiologicalReaction direction="left-to-right" evidence="18">
        <dbReference type="Rhea" id="RHEA:16342"/>
    </physiologicalReaction>
    <physiologicalReaction direction="right-to-left" evidence="18">
        <dbReference type="Rhea" id="RHEA:16343"/>
    </physiologicalReaction>
</comment>
<evidence type="ECO:0000256" key="15">
    <source>
        <dbReference type="ARBA" id="ARBA00023166"/>
    </source>
</evidence>
<dbReference type="AlphaFoldDB" id="A0AAY4BZK8"/>
<dbReference type="InterPro" id="IPR005919">
    <property type="entry name" value="Pmev_kin_anim"/>
</dbReference>
<feature type="binding site" evidence="20">
    <location>
        <position position="139"/>
    </location>
    <ligand>
        <name>ATP</name>
        <dbReference type="ChEBI" id="CHEBI:30616"/>
    </ligand>
</feature>
<evidence type="ECO:0000256" key="9">
    <source>
        <dbReference type="ARBA" id="ARBA00022777"/>
    </source>
</evidence>
<evidence type="ECO:0000256" key="14">
    <source>
        <dbReference type="ARBA" id="ARBA00023098"/>
    </source>
</evidence>
<gene>
    <name evidence="21" type="primary">PMVK</name>
</gene>
<evidence type="ECO:0000256" key="16">
    <source>
        <dbReference type="ARBA" id="ARBA00023221"/>
    </source>
</evidence>
<dbReference type="PANTHER" id="PTHR13101:SF1">
    <property type="entry name" value="PHOSPHOMEVALONATE KINASE"/>
    <property type="match status" value="1"/>
</dbReference>
<evidence type="ECO:0000256" key="11">
    <source>
        <dbReference type="ARBA" id="ARBA00022840"/>
    </source>
</evidence>
<evidence type="ECO:0000256" key="19">
    <source>
        <dbReference type="ARBA" id="ARBA00057619"/>
    </source>
</evidence>
<keyword evidence="7" id="KW-0808">Transferase</keyword>
<keyword evidence="6" id="KW-0153">Cholesterol metabolism</keyword>
<keyword evidence="10" id="KW-0152">Cholesterol biosynthesis</keyword>
<dbReference type="NCBIfam" id="TIGR01223">
    <property type="entry name" value="Pmev_kin_anim"/>
    <property type="match status" value="1"/>
</dbReference>
<evidence type="ECO:0000256" key="4">
    <source>
        <dbReference type="ARBA" id="ARBA00022490"/>
    </source>
</evidence>
<dbReference type="InterPro" id="IPR027417">
    <property type="entry name" value="P-loop_NTPase"/>
</dbReference>
<proteinExistence type="predicted"/>
<evidence type="ECO:0000313" key="22">
    <source>
        <dbReference type="Proteomes" id="UP000694580"/>
    </source>
</evidence>
<evidence type="ECO:0000256" key="20">
    <source>
        <dbReference type="PIRSR" id="PIRSR036639-1"/>
    </source>
</evidence>
<evidence type="ECO:0000256" key="7">
    <source>
        <dbReference type="ARBA" id="ARBA00022679"/>
    </source>
</evidence>
<keyword evidence="9" id="KW-0418">Kinase</keyword>
<dbReference type="GO" id="GO:0004631">
    <property type="term" value="F:phosphomevalonate kinase activity"/>
    <property type="evidence" value="ECO:0007669"/>
    <property type="project" value="UniProtKB-EC"/>
</dbReference>
<dbReference type="Proteomes" id="UP000694580">
    <property type="component" value="Chromosome 5"/>
</dbReference>
<comment type="function">
    <text evidence="19">Catalyzes the reversible ATP-dependent phosphorylation of mevalonate 5-phosphate to produce mevalonate diphosphate and ADP, a key step in the mevalonic acid mediated biosynthesis of isopentenyl diphosphate and other polyisoprenoid metabolites.</text>
</comment>
<dbReference type="GO" id="GO:0005829">
    <property type="term" value="C:cytosol"/>
    <property type="evidence" value="ECO:0007669"/>
    <property type="project" value="UniProtKB-SubCell"/>
</dbReference>
<dbReference type="GO" id="GO:0019287">
    <property type="term" value="P:isopentenyl diphosphate biosynthetic process, mevalonate pathway"/>
    <property type="evidence" value="ECO:0007669"/>
    <property type="project" value="TreeGrafter"/>
</dbReference>
<dbReference type="Ensembl" id="ENSDCDT00010032230.1">
    <property type="protein sequence ID" value="ENSDCDP00010026077.1"/>
    <property type="gene ID" value="ENSDCDG00010016477.1"/>
</dbReference>
<organism evidence="21 22">
    <name type="scientific">Denticeps clupeoides</name>
    <name type="common">denticle herring</name>
    <dbReference type="NCBI Taxonomy" id="299321"/>
    <lineage>
        <taxon>Eukaryota</taxon>
        <taxon>Metazoa</taxon>
        <taxon>Chordata</taxon>
        <taxon>Craniata</taxon>
        <taxon>Vertebrata</taxon>
        <taxon>Euteleostomi</taxon>
        <taxon>Actinopterygii</taxon>
        <taxon>Neopterygii</taxon>
        <taxon>Teleostei</taxon>
        <taxon>Clupei</taxon>
        <taxon>Clupeiformes</taxon>
        <taxon>Denticipitoidei</taxon>
        <taxon>Denticipitidae</taxon>
        <taxon>Denticeps</taxon>
    </lineage>
</organism>
<dbReference type="GO" id="GO:0005524">
    <property type="term" value="F:ATP binding"/>
    <property type="evidence" value="ECO:0007669"/>
    <property type="project" value="UniProtKB-KW"/>
</dbReference>
<reference evidence="21" key="3">
    <citation type="submission" date="2025-09" db="UniProtKB">
        <authorList>
            <consortium name="Ensembl"/>
        </authorList>
    </citation>
    <scope>IDENTIFICATION</scope>
</reference>
<dbReference type="FunFam" id="3.40.50.300:FF:001026">
    <property type="entry name" value="Phosphomevalonate kinase"/>
    <property type="match status" value="1"/>
</dbReference>
<evidence type="ECO:0000256" key="18">
    <source>
        <dbReference type="ARBA" id="ARBA00051752"/>
    </source>
</evidence>
<evidence type="ECO:0000256" key="5">
    <source>
        <dbReference type="ARBA" id="ARBA00022516"/>
    </source>
</evidence>
<dbReference type="RefSeq" id="XP_028837157.1">
    <property type="nucleotide sequence ID" value="XM_028981324.1"/>
</dbReference>
<dbReference type="GO" id="GO:0006695">
    <property type="term" value="P:cholesterol biosynthetic process"/>
    <property type="evidence" value="ECO:0007669"/>
    <property type="project" value="UniProtKB-KW"/>
</dbReference>
<feature type="binding site" evidence="20">
    <location>
        <position position="168"/>
    </location>
    <ligand>
        <name>substrate</name>
    </ligand>
</feature>
<dbReference type="GeneTree" id="ENSGT00390000014801"/>
<sequence length="204" mass="23224">MAVAGPVLILLFSGKRKSGKDYVTDLIREKLGADVCCVLRLSAPLKEQYAQERGLDFTELLGAGRYKEQYRADMIQWGERKREQDPGFFCRLAIRDATQPVWIVSDARRASDLQWFWKEFPHQCHCVRVEASEQSRVNRGWEFTAGIDDGESECGLDHGVQFDWMIHNDGDPAVLDEQLKELFSLVCKHITENTNNSTGTAPKT</sequence>
<evidence type="ECO:0000256" key="12">
    <source>
        <dbReference type="ARBA" id="ARBA00022955"/>
    </source>
</evidence>
<keyword evidence="8 20" id="KW-0547">Nucleotide-binding</keyword>
<keyword evidence="12" id="KW-0752">Steroid biosynthesis</keyword>
<evidence type="ECO:0000256" key="8">
    <source>
        <dbReference type="ARBA" id="ARBA00022741"/>
    </source>
</evidence>
<keyword evidence="14" id="KW-0443">Lipid metabolism</keyword>
<keyword evidence="15" id="KW-1207">Sterol metabolism</keyword>
<keyword evidence="11 20" id="KW-0067">ATP-binding</keyword>
<keyword evidence="13" id="KW-0756">Sterol biosynthesis</keyword>
<reference evidence="21" key="2">
    <citation type="submission" date="2025-08" db="UniProtKB">
        <authorList>
            <consortium name="Ensembl"/>
        </authorList>
    </citation>
    <scope>IDENTIFICATION</scope>
</reference>
<keyword evidence="16" id="KW-0753">Steroid metabolism</keyword>
<keyword evidence="5" id="KW-0444">Lipid biosynthesis</keyword>
<comment type="subcellular location">
    <subcellularLocation>
        <location evidence="1">Cytoplasm</location>
        <location evidence="1">Cytosol</location>
    </subcellularLocation>
</comment>